<evidence type="ECO:0000313" key="2">
    <source>
        <dbReference type="Proteomes" id="UP001177021"/>
    </source>
</evidence>
<proteinExistence type="predicted"/>
<organism evidence="1 2">
    <name type="scientific">Trifolium pratense</name>
    <name type="common">Red clover</name>
    <dbReference type="NCBI Taxonomy" id="57577"/>
    <lineage>
        <taxon>Eukaryota</taxon>
        <taxon>Viridiplantae</taxon>
        <taxon>Streptophyta</taxon>
        <taxon>Embryophyta</taxon>
        <taxon>Tracheophyta</taxon>
        <taxon>Spermatophyta</taxon>
        <taxon>Magnoliopsida</taxon>
        <taxon>eudicotyledons</taxon>
        <taxon>Gunneridae</taxon>
        <taxon>Pentapetalae</taxon>
        <taxon>rosids</taxon>
        <taxon>fabids</taxon>
        <taxon>Fabales</taxon>
        <taxon>Fabaceae</taxon>
        <taxon>Papilionoideae</taxon>
        <taxon>50 kb inversion clade</taxon>
        <taxon>NPAAA clade</taxon>
        <taxon>Hologalegina</taxon>
        <taxon>IRL clade</taxon>
        <taxon>Trifolieae</taxon>
        <taxon>Trifolium</taxon>
    </lineage>
</organism>
<evidence type="ECO:0000313" key="1">
    <source>
        <dbReference type="EMBL" id="CAJ2656966.1"/>
    </source>
</evidence>
<accession>A0ACB0KIC3</accession>
<protein>
    <submittedName>
        <fullName evidence="1">Uncharacterized protein</fullName>
    </submittedName>
</protein>
<gene>
    <name evidence="1" type="ORF">MILVUS5_LOCUS23613</name>
</gene>
<dbReference type="Proteomes" id="UP001177021">
    <property type="component" value="Unassembled WGS sequence"/>
</dbReference>
<reference evidence="1" key="1">
    <citation type="submission" date="2023-10" db="EMBL/GenBank/DDBJ databases">
        <authorList>
            <person name="Rodriguez Cubillos JULIANA M."/>
            <person name="De Vega J."/>
        </authorList>
    </citation>
    <scope>NUCLEOTIDE SEQUENCE</scope>
</reference>
<keyword evidence="2" id="KW-1185">Reference proteome</keyword>
<name>A0ACB0KIC3_TRIPR</name>
<sequence length="126" mass="14594">MVQIQVLVLMWLHPRIRATLKMKSQIQSITVFFFAKEGNGCVLNSTRENIFAPVTINFQHVLVDDHIKVKFSLLILCYKIEGMEAHGLLLVLGFGTTYAIIIAFINEFSLTKKIILMLECFNWWFQ</sequence>
<dbReference type="EMBL" id="CASHSV030000311">
    <property type="protein sequence ID" value="CAJ2656966.1"/>
    <property type="molecule type" value="Genomic_DNA"/>
</dbReference>
<comment type="caution">
    <text evidence="1">The sequence shown here is derived from an EMBL/GenBank/DDBJ whole genome shotgun (WGS) entry which is preliminary data.</text>
</comment>